<proteinExistence type="inferred from homology"/>
<keyword evidence="5" id="KW-0653">Protein transport</keyword>
<dbReference type="STRING" id="1470434.AZF00_02940"/>
<protein>
    <recommendedName>
        <fullName evidence="5">Sec-independent protein translocase protein TatC</fullName>
    </recommendedName>
</protein>
<name>A0A127M265_9GAMM</name>
<dbReference type="HAMAP" id="MF_00902">
    <property type="entry name" value="TatC"/>
    <property type="match status" value="1"/>
</dbReference>
<feature type="transmembrane region" description="Helical" evidence="5">
    <location>
        <begin position="72"/>
        <end position="93"/>
    </location>
</feature>
<keyword evidence="4 5" id="KW-0472">Membrane</keyword>
<gene>
    <name evidence="5" type="primary">tatC</name>
    <name evidence="6" type="ORF">AZF00_02940</name>
</gene>
<dbReference type="Proteomes" id="UP000074119">
    <property type="component" value="Chromosome"/>
</dbReference>
<keyword evidence="2 5" id="KW-0812">Transmembrane</keyword>
<dbReference type="AlphaFoldDB" id="A0A127M265"/>
<keyword evidence="5" id="KW-1003">Cell membrane</keyword>
<dbReference type="RefSeq" id="WP_008248027.1">
    <property type="nucleotide sequence ID" value="NZ_CP014544.1"/>
</dbReference>
<dbReference type="GO" id="GO:0043953">
    <property type="term" value="P:protein transport by the Tat complex"/>
    <property type="evidence" value="ECO:0007669"/>
    <property type="project" value="UniProtKB-UniRule"/>
</dbReference>
<dbReference type="GO" id="GO:0065002">
    <property type="term" value="P:intracellular protein transmembrane transport"/>
    <property type="evidence" value="ECO:0007669"/>
    <property type="project" value="TreeGrafter"/>
</dbReference>
<dbReference type="PANTHER" id="PTHR30371:SF0">
    <property type="entry name" value="SEC-INDEPENDENT PROTEIN TRANSLOCASE PROTEIN TATC, CHLOROPLASTIC-RELATED"/>
    <property type="match status" value="1"/>
</dbReference>
<dbReference type="PRINTS" id="PR01840">
    <property type="entry name" value="TATCFAMILY"/>
</dbReference>
<evidence type="ECO:0000256" key="3">
    <source>
        <dbReference type="ARBA" id="ARBA00022989"/>
    </source>
</evidence>
<evidence type="ECO:0000313" key="7">
    <source>
        <dbReference type="Proteomes" id="UP000074119"/>
    </source>
</evidence>
<feature type="transmembrane region" description="Helical" evidence="5">
    <location>
        <begin position="199"/>
        <end position="216"/>
    </location>
</feature>
<reference evidence="6 7" key="1">
    <citation type="submission" date="2015-12" db="EMBL/GenBank/DDBJ databases">
        <authorList>
            <person name="Shamseldin A."/>
            <person name="Moawad H."/>
            <person name="Abd El-Rahim W.M."/>
            <person name="Sadowsky M.J."/>
        </authorList>
    </citation>
    <scope>NUCLEOTIDE SEQUENCE [LARGE SCALE GENOMIC DNA]</scope>
    <source>
        <strain evidence="6 7">SM2</strain>
    </source>
</reference>
<comment type="similarity">
    <text evidence="5">Belongs to the TatC family.</text>
</comment>
<dbReference type="NCBIfam" id="TIGR00945">
    <property type="entry name" value="tatC"/>
    <property type="match status" value="1"/>
</dbReference>
<evidence type="ECO:0000256" key="1">
    <source>
        <dbReference type="ARBA" id="ARBA00004141"/>
    </source>
</evidence>
<dbReference type="GO" id="GO:0009977">
    <property type="term" value="F:proton motive force dependent protein transmembrane transporter activity"/>
    <property type="evidence" value="ECO:0007669"/>
    <property type="project" value="TreeGrafter"/>
</dbReference>
<dbReference type="PANTHER" id="PTHR30371">
    <property type="entry name" value="SEC-INDEPENDENT PROTEIN TRANSLOCASE PROTEIN TATC"/>
    <property type="match status" value="1"/>
</dbReference>
<comment type="function">
    <text evidence="5">Part of the twin-arginine translocation (Tat) system that transports large folded proteins containing a characteristic twin-arginine motif in their signal peptide across membranes. Together with TatB, TatC is part of a receptor directly interacting with Tat signal peptides.</text>
</comment>
<keyword evidence="5" id="KW-0813">Transport</keyword>
<evidence type="ECO:0000256" key="5">
    <source>
        <dbReference type="HAMAP-Rule" id="MF_00902"/>
    </source>
</evidence>
<feature type="transmembrane region" description="Helical" evidence="5">
    <location>
        <begin position="114"/>
        <end position="141"/>
    </location>
</feature>
<evidence type="ECO:0000313" key="6">
    <source>
        <dbReference type="EMBL" id="AMO67319.1"/>
    </source>
</evidence>
<sequence>MIANAESDKATNLTAHLTELRDRLLRFLVAMLISTLCLMPFSQDIYSLIADPLLQYLPEGGSMIATEVTSTFMAPLKLVLCTAFALSMPVFLYQLWGFISPGLYRKEQHLGIPLLISSVLLFYIGIAFAFYVVFPLVFSFFSSATPTGVSYTPDISLYLNTVLKLFLAFGLTFEIPIATVLLITSGITSRKALSEKRPYIILACFVVGMVLTPPDIISQALLAVPMIMLFELGLLFSLLIKIKHSD</sequence>
<evidence type="ECO:0000256" key="4">
    <source>
        <dbReference type="ARBA" id="ARBA00023136"/>
    </source>
</evidence>
<feature type="transmembrane region" description="Helical" evidence="5">
    <location>
        <begin position="161"/>
        <end position="187"/>
    </location>
</feature>
<dbReference type="EMBL" id="CP014544">
    <property type="protein sequence ID" value="AMO67319.1"/>
    <property type="molecule type" value="Genomic_DNA"/>
</dbReference>
<feature type="transmembrane region" description="Helical" evidence="5">
    <location>
        <begin position="24"/>
        <end position="42"/>
    </location>
</feature>
<accession>A0A127M265</accession>
<comment type="subunit">
    <text evidence="5">The Tat system comprises two distinct complexes: a TatABC complex, containing multiple copies of TatA, TatB and TatC subunits, and a separate TatA complex, containing only TatA subunits. Substrates initially bind to the TatABC complex, which probably triggers association of the separate TatA complex to form the active translocon.</text>
</comment>
<dbReference type="InterPro" id="IPR002033">
    <property type="entry name" value="TatC"/>
</dbReference>
<keyword evidence="3 5" id="KW-1133">Transmembrane helix</keyword>
<keyword evidence="5" id="KW-0811">Translocation</keyword>
<feature type="transmembrane region" description="Helical" evidence="5">
    <location>
        <begin position="222"/>
        <end position="240"/>
    </location>
</feature>
<comment type="subcellular location">
    <subcellularLocation>
        <location evidence="5">Cell membrane</location>
        <topology evidence="5">Multi-pass membrane protein</topology>
    </subcellularLocation>
    <subcellularLocation>
        <location evidence="1">Membrane</location>
        <topology evidence="1">Multi-pass membrane protein</topology>
    </subcellularLocation>
</comment>
<dbReference type="Pfam" id="PF00902">
    <property type="entry name" value="TatC"/>
    <property type="match status" value="1"/>
</dbReference>
<dbReference type="KEGG" id="zal:AZF00_02940"/>
<dbReference type="GO" id="GO:0033281">
    <property type="term" value="C:TAT protein transport complex"/>
    <property type="evidence" value="ECO:0007669"/>
    <property type="project" value="UniProtKB-UniRule"/>
</dbReference>
<evidence type="ECO:0000256" key="2">
    <source>
        <dbReference type="ARBA" id="ARBA00022692"/>
    </source>
</evidence>
<organism evidence="6 7">
    <name type="scientific">Zhongshania aliphaticivorans</name>
    <dbReference type="NCBI Taxonomy" id="1470434"/>
    <lineage>
        <taxon>Bacteria</taxon>
        <taxon>Pseudomonadati</taxon>
        <taxon>Pseudomonadota</taxon>
        <taxon>Gammaproteobacteria</taxon>
        <taxon>Cellvibrionales</taxon>
        <taxon>Spongiibacteraceae</taxon>
        <taxon>Zhongshania</taxon>
    </lineage>
</organism>